<feature type="compositionally biased region" description="Polar residues" evidence="1">
    <location>
        <begin position="1070"/>
        <end position="1080"/>
    </location>
</feature>
<feature type="compositionally biased region" description="Basic and acidic residues" evidence="1">
    <location>
        <begin position="815"/>
        <end position="826"/>
    </location>
</feature>
<keyword evidence="2" id="KW-1185">Reference proteome</keyword>
<feature type="compositionally biased region" description="Polar residues" evidence="1">
    <location>
        <begin position="739"/>
        <end position="748"/>
    </location>
</feature>
<feature type="compositionally biased region" description="Pro residues" evidence="1">
    <location>
        <begin position="1764"/>
        <end position="1779"/>
    </location>
</feature>
<feature type="compositionally biased region" description="Polar residues" evidence="1">
    <location>
        <begin position="871"/>
        <end position="883"/>
    </location>
</feature>
<organism evidence="2 3">
    <name type="scientific">Trichobilharzia regenti</name>
    <name type="common">Nasal bird schistosome</name>
    <dbReference type="NCBI Taxonomy" id="157069"/>
    <lineage>
        <taxon>Eukaryota</taxon>
        <taxon>Metazoa</taxon>
        <taxon>Spiralia</taxon>
        <taxon>Lophotrochozoa</taxon>
        <taxon>Platyhelminthes</taxon>
        <taxon>Trematoda</taxon>
        <taxon>Digenea</taxon>
        <taxon>Strigeidida</taxon>
        <taxon>Schistosomatoidea</taxon>
        <taxon>Schistosomatidae</taxon>
        <taxon>Trichobilharzia</taxon>
    </lineage>
</organism>
<reference evidence="3" key="2">
    <citation type="submission" date="2023-11" db="UniProtKB">
        <authorList>
            <consortium name="WormBaseParasite"/>
        </authorList>
    </citation>
    <scope>IDENTIFICATION</scope>
</reference>
<feature type="compositionally biased region" description="Polar residues" evidence="1">
    <location>
        <begin position="1383"/>
        <end position="1394"/>
    </location>
</feature>
<feature type="compositionally biased region" description="Basic residues" evidence="1">
    <location>
        <begin position="960"/>
        <end position="969"/>
    </location>
</feature>
<feature type="region of interest" description="Disordered" evidence="1">
    <location>
        <begin position="1465"/>
        <end position="1504"/>
    </location>
</feature>
<feature type="compositionally biased region" description="Low complexity" evidence="1">
    <location>
        <begin position="778"/>
        <end position="791"/>
    </location>
</feature>
<feature type="compositionally biased region" description="Basic and acidic residues" evidence="1">
    <location>
        <begin position="350"/>
        <end position="359"/>
    </location>
</feature>
<feature type="compositionally biased region" description="Basic residues" evidence="1">
    <location>
        <begin position="1045"/>
        <end position="1054"/>
    </location>
</feature>
<feature type="compositionally biased region" description="Basic and acidic residues" evidence="1">
    <location>
        <begin position="710"/>
        <end position="719"/>
    </location>
</feature>
<feature type="region of interest" description="Disordered" evidence="1">
    <location>
        <begin position="1646"/>
        <end position="1672"/>
    </location>
</feature>
<feature type="region of interest" description="Disordered" evidence="1">
    <location>
        <begin position="1723"/>
        <end position="1796"/>
    </location>
</feature>
<feature type="compositionally biased region" description="Basic and acidic residues" evidence="1">
    <location>
        <begin position="749"/>
        <end position="777"/>
    </location>
</feature>
<dbReference type="WBParaSite" id="TREG1_2450.1">
    <property type="protein sequence ID" value="TREG1_2450.1"/>
    <property type="gene ID" value="TREG1_2450"/>
</dbReference>
<protein>
    <submittedName>
        <fullName evidence="3">Uncharacterized protein</fullName>
    </submittedName>
</protein>
<evidence type="ECO:0000313" key="3">
    <source>
        <dbReference type="WBParaSite" id="TREG1_2450.1"/>
    </source>
</evidence>
<feature type="compositionally biased region" description="Basic residues" evidence="1">
    <location>
        <begin position="606"/>
        <end position="617"/>
    </location>
</feature>
<feature type="compositionally biased region" description="Polar residues" evidence="1">
    <location>
        <begin position="1106"/>
        <end position="1116"/>
    </location>
</feature>
<feature type="compositionally biased region" description="Polar residues" evidence="1">
    <location>
        <begin position="559"/>
        <end position="572"/>
    </location>
</feature>
<feature type="compositionally biased region" description="Low complexity" evidence="1">
    <location>
        <begin position="1741"/>
        <end position="1758"/>
    </location>
</feature>
<feature type="region of interest" description="Disordered" evidence="1">
    <location>
        <begin position="1318"/>
        <end position="1409"/>
    </location>
</feature>
<feature type="compositionally biased region" description="Polar residues" evidence="1">
    <location>
        <begin position="1326"/>
        <end position="1345"/>
    </location>
</feature>
<feature type="compositionally biased region" description="Basic residues" evidence="1">
    <location>
        <begin position="338"/>
        <end position="349"/>
    </location>
</feature>
<feature type="compositionally biased region" description="Basic and acidic residues" evidence="1">
    <location>
        <begin position="575"/>
        <end position="588"/>
    </location>
</feature>
<feature type="compositionally biased region" description="Polar residues" evidence="1">
    <location>
        <begin position="936"/>
        <end position="946"/>
    </location>
</feature>
<feature type="region of interest" description="Disordered" evidence="1">
    <location>
        <begin position="535"/>
        <end position="1202"/>
    </location>
</feature>
<feature type="region of interest" description="Disordered" evidence="1">
    <location>
        <begin position="330"/>
        <end position="361"/>
    </location>
</feature>
<sequence>MIFINDPCENLSNFEKNNDVVRELEYELFKKIEYSHGHGILLRIQGIKCELFARVYKHSGNRSEECPGKDIQRNNRIYELKDNIYSIKDYSLVSRMKGAIIIRTTAVGISGNHLVNNKECAFDDGLNFFLTVVAFNLYKQVMCTNHCNGYHNDSNNIKIRSNPEEILRKSSTLSDLQREYIIVNVSTVKETLLMNTYLVIFKVKRPPTLNHRYAKFEAKYPVEELLKVLNKSHDVCEKHIPNIFKRRRSGRNCSMLYFHRITHLKITLVFSSFLSPSQCSFNLFKNGCTALQNYRSITISRGSYGSTIGYLYQQFCHGCDYHDSQQQFENSNNNNSRFKQKTSRKSRNHKTSESDDIPDKLNVANKHTTMYGPDTSSQLIASDMSKYPLKSYRTSNEDCDFVLSCSKECFQSSESNAASCTPRTHDGDDCGGCALVNIMHTVDQTRRTQPSSYRPLNTFDCACNQQLQAHLSNELRKNHNDKLQHSDNHSPAITYVVVAIDTRACPKFNAIEKGNGGKHQNAIDSGMYIREKKKRKIASSCPTIRPTDCKNAGEWEASSLPNNEHSISSEGSRLSVEKKDGHTHRENTIGDLQSSPKPRKLPMIGLHRRNSSRKRLSAKHDQITPSSQSADSPQDDSIKMKTKDKKSRKLKSSSGSTLQRVPSKINKDSKLSAEQEQLSMPADDEVKTPKKSPVIQKLKKAFSCRRSSSKTKDKKDDTLKSSTSKESTHKTPYVEVSDSKPSQSSQRPSVDKIHFHLKRKEISHDVVSEESNVEKASNRSSLGSHSSGISGTEESDKHKRFGHLVTGKKSSLGKDNQKEPSEKSARNSDSSSPSQEPKRRTRKKSNRFFSHYTTSQEDLKKKAVDKDSGVTFITSQNSQQSPSQEHEHIKDKKRRKKDLSPKSNTSSGSEKSTRKCRMLSCGSKSHRDSSDDMNAMRTSETPQTLDPPQEIKEHEVVKNGIRKKPSHRSPSRESKDKKRRKQDVSPKSNTSSGSEKSTRKCRMLSCGSKSHRDSSDDMNAMRTSETPQTLDPPQEIKEHEVVKNGIRKKPSHRSPSRESKDKKRRKQDVSPKSNTSSGSEKSTRKCRMLSCGSKSHRDSSDDMNAMRTSETPQTLDPPQEIKEHEVVKNGIRKKPSHRSPSRESKDKKRRKQDVSPKSNTSSGSEKSTRKCRMLSCGSKSHRDSSDDMNAMRTSETPQTLDPSQEMLPQAKMTVMHIYKTSPVQSPKQTNQYPSKQPMQGSIISETQIFLPGGLPEEFTIERTSVVPLEPVLTLTPTLVKQHSVISESEKTDQNKIPSISDSNLKISTATMITENMNDDYDHVHDSTGSGETLPNANKSGKSKNSLFCFKRKKSPYKTKGTTPTADNKIKKPTRNKRAGCCSKPSNEATVSKDTTTSKHHQAKTSSNSPISFTNITEISLSKEDEAKRKAFKAEDLGVNETAIQHRDAESHEPVQTKVEEVEKLPLEEFVLPQENFDDYGNTDQREEERLEQQQQQQQQMTSDDLELVESKDVEFDENLPKIQPQDDINKSALPVLTDHNENPENYPTSTGTEQFAIQKYPCECTCCRNHLSITYCSPSLLLDDSDTAMEENIIPGTLNLRIVKSVDNTEHVLAENKISLNTLFQPDIETLSEIGPVNAVYNATEQNTPSNEQPVNNFPPNQTTVTSSKTAQQQYELPSVTLTIKASTTSPQKCKFNERNNYCMCGCSLVNKNTNMQREQTVENSSAECRTDEEFSKQITESKVQVSQSQSPSSPLSRESQRSPPTPPRSETPLPPPPLSISKQSELSKSVQTMTSTTDFKTPALLILPETDMQKSIESMPSVSSTKIITTHKHTPPPATAYDRMVCNCSVKANHCHCSSRICTFSQIEQMHYPYNCKPYKYILCPTHKSLQQCECIILCNDNGLSVSRK</sequence>
<reference evidence="2" key="1">
    <citation type="submission" date="2022-06" db="EMBL/GenBank/DDBJ databases">
        <authorList>
            <person name="Berger JAMES D."/>
            <person name="Berger JAMES D."/>
        </authorList>
    </citation>
    <scope>NUCLEOTIDE SEQUENCE [LARGE SCALE GENOMIC DNA]</scope>
</reference>
<feature type="compositionally biased region" description="Polar residues" evidence="1">
    <location>
        <begin position="1191"/>
        <end position="1202"/>
    </location>
</feature>
<feature type="compositionally biased region" description="Polar residues" evidence="1">
    <location>
        <begin position="1781"/>
        <end position="1796"/>
    </location>
</feature>
<evidence type="ECO:0000313" key="2">
    <source>
        <dbReference type="Proteomes" id="UP000050795"/>
    </source>
</evidence>
<accession>A0AA85JJY2</accession>
<evidence type="ECO:0000256" key="1">
    <source>
        <dbReference type="SAM" id="MobiDB-lite"/>
    </source>
</evidence>
<feature type="compositionally biased region" description="Basic residues" evidence="1">
    <location>
        <begin position="697"/>
        <end position="709"/>
    </location>
</feature>
<feature type="compositionally biased region" description="Polar residues" evidence="1">
    <location>
        <begin position="1155"/>
        <end position="1165"/>
    </location>
</feature>
<feature type="compositionally biased region" description="Basic and acidic residues" evidence="1">
    <location>
        <begin position="857"/>
        <end position="868"/>
    </location>
</feature>
<name>A0AA85JJY2_TRIRE</name>
<feature type="compositionally biased region" description="Polar residues" evidence="1">
    <location>
        <begin position="1021"/>
        <end position="1031"/>
    </location>
</feature>
<feature type="compositionally biased region" description="Basic residues" evidence="1">
    <location>
        <begin position="1130"/>
        <end position="1139"/>
    </location>
</feature>
<dbReference type="Proteomes" id="UP000050795">
    <property type="component" value="Unassembled WGS sequence"/>
</dbReference>
<proteinExistence type="predicted"/>
<feature type="compositionally biased region" description="Polar residues" evidence="1">
    <location>
        <begin position="985"/>
        <end position="995"/>
    </location>
</feature>
<feature type="compositionally biased region" description="Basic residues" evidence="1">
    <location>
        <begin position="642"/>
        <end position="651"/>
    </location>
</feature>
<feature type="compositionally biased region" description="Polar residues" evidence="1">
    <location>
        <begin position="901"/>
        <end position="910"/>
    </location>
</feature>
<feature type="compositionally biased region" description="Polar residues" evidence="1">
    <location>
        <begin position="847"/>
        <end position="856"/>
    </location>
</feature>